<comment type="caution">
    <text evidence="2">The sequence shown here is derived from an EMBL/GenBank/DDBJ whole genome shotgun (WGS) entry which is preliminary data.</text>
</comment>
<evidence type="ECO:0000313" key="3">
    <source>
        <dbReference type="Proteomes" id="UP000051660"/>
    </source>
</evidence>
<dbReference type="RefSeq" id="WP_057861199.1">
    <property type="nucleotide sequence ID" value="NZ_LLYB01000099.1"/>
</dbReference>
<sequence length="169" mass="18391">MDRRFSFLCAITLVTIVANPNSSIGQEASLKSQLVGTWIYVSSTAKRDDGSDVPRPSLQGAVTYTNEGRFHFITTRTDLPKYASNDSARPSPEEAMAVASGSIAYTGTYTVDESTKTIHVSIETATFPNLVGAPNQRRIVSSIGADEMKFMNPRTPAGLTLEIVWKRAK</sequence>
<evidence type="ECO:0000313" key="2">
    <source>
        <dbReference type="EMBL" id="KRR19159.1"/>
    </source>
</evidence>
<gene>
    <name evidence="2" type="ORF">CQ14_27900</name>
</gene>
<name>A0A0R3MG13_9BRAD</name>
<organism evidence="2 3">
    <name type="scientific">Bradyrhizobium lablabi</name>
    <dbReference type="NCBI Taxonomy" id="722472"/>
    <lineage>
        <taxon>Bacteria</taxon>
        <taxon>Pseudomonadati</taxon>
        <taxon>Pseudomonadota</taxon>
        <taxon>Alphaproteobacteria</taxon>
        <taxon>Hyphomicrobiales</taxon>
        <taxon>Nitrobacteraceae</taxon>
        <taxon>Bradyrhizobium</taxon>
    </lineage>
</organism>
<feature type="domain" description="Lipocalin-like" evidence="1">
    <location>
        <begin position="35"/>
        <end position="149"/>
    </location>
</feature>
<dbReference type="Pfam" id="PF13924">
    <property type="entry name" value="Lipocalin_5"/>
    <property type="match status" value="1"/>
</dbReference>
<dbReference type="AlphaFoldDB" id="A0A0R3MG13"/>
<reference evidence="2 3" key="1">
    <citation type="submission" date="2014-03" db="EMBL/GenBank/DDBJ databases">
        <title>Bradyrhizobium valentinum sp. nov., isolated from effective nodules of Lupinus mariae-josephae, a lupine endemic of basic-lime soils in Eastern Spain.</title>
        <authorList>
            <person name="Duran D."/>
            <person name="Rey L."/>
            <person name="Navarro A."/>
            <person name="Busquets A."/>
            <person name="Imperial J."/>
            <person name="Ruiz-Argueso T."/>
        </authorList>
    </citation>
    <scope>NUCLEOTIDE SEQUENCE [LARGE SCALE GENOMIC DNA]</scope>
    <source>
        <strain evidence="2 3">CCBAU 23086</strain>
    </source>
</reference>
<proteinExistence type="predicted"/>
<dbReference type="InterPro" id="IPR024311">
    <property type="entry name" value="Lipocalin-like"/>
</dbReference>
<dbReference type="OrthoDB" id="118834at2"/>
<protein>
    <recommendedName>
        <fullName evidence="1">Lipocalin-like domain-containing protein</fullName>
    </recommendedName>
</protein>
<dbReference type="Proteomes" id="UP000051660">
    <property type="component" value="Unassembled WGS sequence"/>
</dbReference>
<dbReference type="EMBL" id="LLYB01000099">
    <property type="protein sequence ID" value="KRR19159.1"/>
    <property type="molecule type" value="Genomic_DNA"/>
</dbReference>
<evidence type="ECO:0000259" key="1">
    <source>
        <dbReference type="Pfam" id="PF13924"/>
    </source>
</evidence>
<accession>A0A0R3MG13</accession>